<proteinExistence type="predicted"/>
<dbReference type="Proteomes" id="UP000325440">
    <property type="component" value="Unassembled WGS sequence"/>
</dbReference>
<name>A0A5E4NM42_9HEMI</name>
<dbReference type="OrthoDB" id="6606635at2759"/>
<gene>
    <name evidence="1" type="ORF">CINCED_3A019215</name>
</gene>
<keyword evidence="2" id="KW-1185">Reference proteome</keyword>
<evidence type="ECO:0000313" key="2">
    <source>
        <dbReference type="Proteomes" id="UP000325440"/>
    </source>
</evidence>
<dbReference type="AlphaFoldDB" id="A0A5E4NM42"/>
<dbReference type="EMBL" id="CABPRJ010002369">
    <property type="protein sequence ID" value="VVC43457.1"/>
    <property type="molecule type" value="Genomic_DNA"/>
</dbReference>
<protein>
    <submittedName>
        <fullName evidence="1">Uncharacterized protein</fullName>
    </submittedName>
</protein>
<accession>A0A5E4NM42</accession>
<organism evidence="1 2">
    <name type="scientific">Cinara cedri</name>
    <dbReference type="NCBI Taxonomy" id="506608"/>
    <lineage>
        <taxon>Eukaryota</taxon>
        <taxon>Metazoa</taxon>
        <taxon>Ecdysozoa</taxon>
        <taxon>Arthropoda</taxon>
        <taxon>Hexapoda</taxon>
        <taxon>Insecta</taxon>
        <taxon>Pterygota</taxon>
        <taxon>Neoptera</taxon>
        <taxon>Paraneoptera</taxon>
        <taxon>Hemiptera</taxon>
        <taxon>Sternorrhyncha</taxon>
        <taxon>Aphidomorpha</taxon>
        <taxon>Aphidoidea</taxon>
        <taxon>Aphididae</taxon>
        <taxon>Lachninae</taxon>
        <taxon>Cinara</taxon>
    </lineage>
</organism>
<sequence length="214" mass="24711">METKFDEILKSVGELKVINRLSKNVDKLFENVSILTKANQDLNLKFANLEVKVLAMGQIMSEEKNTPPEQKLIDELLDRQSRSNNVILFNLTEEDNKDDSQKIKNVISSLNEKIEKFTFFRLGKPKSDIPEKSRPVMILLSNQSDVFTILRSQTNMKSSTSWSNIRFSSDRITKEREEMANLSKTLQQRKENGEQDVIIKYIKGIPRTVKTTKN</sequence>
<reference evidence="1 2" key="1">
    <citation type="submission" date="2019-08" db="EMBL/GenBank/DDBJ databases">
        <authorList>
            <person name="Alioto T."/>
            <person name="Alioto T."/>
            <person name="Gomez Garrido J."/>
        </authorList>
    </citation>
    <scope>NUCLEOTIDE SEQUENCE [LARGE SCALE GENOMIC DNA]</scope>
</reference>
<evidence type="ECO:0000313" key="1">
    <source>
        <dbReference type="EMBL" id="VVC43457.1"/>
    </source>
</evidence>